<dbReference type="Proteomes" id="UP000598174">
    <property type="component" value="Unassembled WGS sequence"/>
</dbReference>
<reference evidence="2" key="1">
    <citation type="submission" date="2021-01" db="EMBL/GenBank/DDBJ databases">
        <title>Whole genome shotgun sequence of Actinoplanes ferrugineus NBRC 15555.</title>
        <authorList>
            <person name="Komaki H."/>
            <person name="Tamura T."/>
        </authorList>
    </citation>
    <scope>NUCLEOTIDE SEQUENCE</scope>
    <source>
        <strain evidence="2">NBRC 15555</strain>
    </source>
</reference>
<keyword evidence="2" id="KW-0808">Transferase</keyword>
<dbReference type="RefSeq" id="WP_203818722.1">
    <property type="nucleotide sequence ID" value="NZ_BAAABP010000054.1"/>
</dbReference>
<evidence type="ECO:0000313" key="3">
    <source>
        <dbReference type="Proteomes" id="UP000598174"/>
    </source>
</evidence>
<dbReference type="AlphaFoldDB" id="A0A919J2K7"/>
<accession>A0A919J2K7</accession>
<protein>
    <submittedName>
        <fullName evidence="2">RNA methyltransferase</fullName>
    </submittedName>
</protein>
<keyword evidence="3" id="KW-1185">Reference proteome</keyword>
<gene>
    <name evidence="2" type="ORF">Afe05nite_40720</name>
</gene>
<name>A0A919J2K7_9ACTN</name>
<evidence type="ECO:0000259" key="1">
    <source>
        <dbReference type="Pfam" id="PF04993"/>
    </source>
</evidence>
<feature type="domain" description="TfoX N-terminal" evidence="1">
    <location>
        <begin position="15"/>
        <end position="98"/>
    </location>
</feature>
<keyword evidence="2" id="KW-0489">Methyltransferase</keyword>
<sequence>MAYDEVLAQRLRDRFADDPAVRGKKMFGGLAFLTHGNMTVGVHSDELIVRLDPAEIPAALDRPGVRPFVVGGRGMKGWILVAGEMLDDPDLDGWLAQASDYVATLPPKDTSSK</sequence>
<proteinExistence type="predicted"/>
<dbReference type="InterPro" id="IPR007076">
    <property type="entry name" value="TfoX_N"/>
</dbReference>
<comment type="caution">
    <text evidence="2">The sequence shown here is derived from an EMBL/GenBank/DDBJ whole genome shotgun (WGS) entry which is preliminary data.</text>
</comment>
<organism evidence="2 3">
    <name type="scientific">Paractinoplanes ferrugineus</name>
    <dbReference type="NCBI Taxonomy" id="113564"/>
    <lineage>
        <taxon>Bacteria</taxon>
        <taxon>Bacillati</taxon>
        <taxon>Actinomycetota</taxon>
        <taxon>Actinomycetes</taxon>
        <taxon>Micromonosporales</taxon>
        <taxon>Micromonosporaceae</taxon>
        <taxon>Paractinoplanes</taxon>
    </lineage>
</organism>
<evidence type="ECO:0000313" key="2">
    <source>
        <dbReference type="EMBL" id="GIE12232.1"/>
    </source>
</evidence>
<dbReference type="GO" id="GO:0032259">
    <property type="term" value="P:methylation"/>
    <property type="evidence" value="ECO:0007669"/>
    <property type="project" value="UniProtKB-KW"/>
</dbReference>
<dbReference type="SUPFAM" id="SSF159894">
    <property type="entry name" value="YgaC/TfoX-N like"/>
    <property type="match status" value="1"/>
</dbReference>
<dbReference type="Gene3D" id="3.30.1460.30">
    <property type="entry name" value="YgaC/TfoX-N like chaperone"/>
    <property type="match status" value="1"/>
</dbReference>
<dbReference type="GO" id="GO:0008168">
    <property type="term" value="F:methyltransferase activity"/>
    <property type="evidence" value="ECO:0007669"/>
    <property type="project" value="UniProtKB-KW"/>
</dbReference>
<dbReference type="EMBL" id="BOMM01000038">
    <property type="protein sequence ID" value="GIE12232.1"/>
    <property type="molecule type" value="Genomic_DNA"/>
</dbReference>
<dbReference type="Pfam" id="PF04993">
    <property type="entry name" value="TfoX_N"/>
    <property type="match status" value="1"/>
</dbReference>